<gene>
    <name evidence="1" type="ORF">D8792_09900</name>
</gene>
<protein>
    <recommendedName>
        <fullName evidence="3">Phage protein</fullName>
    </recommendedName>
</protein>
<name>A0A3R9L0U3_STRCR</name>
<evidence type="ECO:0000313" key="1">
    <source>
        <dbReference type="EMBL" id="RSJ88329.1"/>
    </source>
</evidence>
<organism evidence="1 2">
    <name type="scientific">Streptococcus cristatus</name>
    <dbReference type="NCBI Taxonomy" id="45634"/>
    <lineage>
        <taxon>Bacteria</taxon>
        <taxon>Bacillati</taxon>
        <taxon>Bacillota</taxon>
        <taxon>Bacilli</taxon>
        <taxon>Lactobacillales</taxon>
        <taxon>Streptococcaceae</taxon>
        <taxon>Streptococcus</taxon>
    </lineage>
</organism>
<dbReference type="RefSeq" id="WP_125373963.1">
    <property type="nucleotide sequence ID" value="NZ_RJPS01000015.1"/>
</dbReference>
<sequence length="63" mass="7212">MDSKFYNLMLAGYKERLDNSTLGEIELKARLILEQEKNAELQAKVTELEALLEEQTKPAKEGE</sequence>
<dbReference type="Proteomes" id="UP000270868">
    <property type="component" value="Unassembled WGS sequence"/>
</dbReference>
<evidence type="ECO:0008006" key="3">
    <source>
        <dbReference type="Google" id="ProtNLM"/>
    </source>
</evidence>
<dbReference type="EMBL" id="RJPS01000015">
    <property type="protein sequence ID" value="RSJ88329.1"/>
    <property type="molecule type" value="Genomic_DNA"/>
</dbReference>
<dbReference type="AlphaFoldDB" id="A0A3R9L0U3"/>
<evidence type="ECO:0000313" key="2">
    <source>
        <dbReference type="Proteomes" id="UP000270868"/>
    </source>
</evidence>
<reference evidence="1 2" key="1">
    <citation type="submission" date="2018-11" db="EMBL/GenBank/DDBJ databases">
        <title>Species Designations Belie Phenotypic and Genotypic Heterogeneity in Oral Streptococci.</title>
        <authorList>
            <person name="Velsko I."/>
        </authorList>
    </citation>
    <scope>NUCLEOTIDE SEQUENCE [LARGE SCALE GENOMIC DNA]</scope>
    <source>
        <strain evidence="1 2">A52</strain>
    </source>
</reference>
<proteinExistence type="predicted"/>
<accession>A0A3R9L0U3</accession>
<comment type="caution">
    <text evidence="1">The sequence shown here is derived from an EMBL/GenBank/DDBJ whole genome shotgun (WGS) entry which is preliminary data.</text>
</comment>